<proteinExistence type="predicted"/>
<dbReference type="Proteomes" id="UP000825890">
    <property type="component" value="Unassembled WGS sequence"/>
</dbReference>
<dbReference type="GeneID" id="68286780"/>
<keyword evidence="3" id="KW-1185">Reference proteome</keyword>
<comment type="caution">
    <text evidence="2">The sequence shown here is derived from an EMBL/GenBank/DDBJ whole genome shotgun (WGS) entry which is preliminary data.</text>
</comment>
<reference evidence="2 3" key="1">
    <citation type="submission" date="2021-01" db="EMBL/GenBank/DDBJ databases">
        <title>Cercospora kikuchii MAFF 305040 whole genome shotgun sequence.</title>
        <authorList>
            <person name="Kashiwa T."/>
            <person name="Suzuki T."/>
        </authorList>
    </citation>
    <scope>NUCLEOTIDE SEQUENCE [LARGE SCALE GENOMIC DNA]</scope>
    <source>
        <strain evidence="2 3">MAFF 305040</strain>
    </source>
</reference>
<dbReference type="AlphaFoldDB" id="A0A9P3FCG0"/>
<accession>A0A9P3FCG0</accession>
<feature type="compositionally biased region" description="Basic residues" evidence="1">
    <location>
        <begin position="85"/>
        <end position="97"/>
    </location>
</feature>
<feature type="region of interest" description="Disordered" evidence="1">
    <location>
        <begin position="194"/>
        <end position="214"/>
    </location>
</feature>
<name>A0A9P3FCG0_9PEZI</name>
<evidence type="ECO:0000313" key="2">
    <source>
        <dbReference type="EMBL" id="GIZ37769.1"/>
    </source>
</evidence>
<evidence type="ECO:0000313" key="3">
    <source>
        <dbReference type="Proteomes" id="UP000825890"/>
    </source>
</evidence>
<protein>
    <submittedName>
        <fullName evidence="2">Uncharacterized protein</fullName>
    </submittedName>
</protein>
<gene>
    <name evidence="2" type="ORF">CKM354_000120500</name>
</gene>
<dbReference type="EMBL" id="BOLY01000001">
    <property type="protein sequence ID" value="GIZ37769.1"/>
    <property type="molecule type" value="Genomic_DNA"/>
</dbReference>
<evidence type="ECO:0000256" key="1">
    <source>
        <dbReference type="SAM" id="MobiDB-lite"/>
    </source>
</evidence>
<organism evidence="2 3">
    <name type="scientific">Cercospora kikuchii</name>
    <dbReference type="NCBI Taxonomy" id="84275"/>
    <lineage>
        <taxon>Eukaryota</taxon>
        <taxon>Fungi</taxon>
        <taxon>Dikarya</taxon>
        <taxon>Ascomycota</taxon>
        <taxon>Pezizomycotina</taxon>
        <taxon>Dothideomycetes</taxon>
        <taxon>Dothideomycetidae</taxon>
        <taxon>Mycosphaerellales</taxon>
        <taxon>Mycosphaerellaceae</taxon>
        <taxon>Cercospora</taxon>
    </lineage>
</organism>
<feature type="region of interest" description="Disordered" evidence="1">
    <location>
        <begin position="56"/>
        <end position="139"/>
    </location>
</feature>
<dbReference type="RefSeq" id="XP_044652256.1">
    <property type="nucleotide sequence ID" value="XM_044796321.1"/>
</dbReference>
<sequence length="276" mass="30809">MSTNPYISYHVDTPIIYGIDPYEQDNPDASIPPISLDNDFQGYRWEVTTHGVPIMVPDRSSDNSTPLAASPHRPHAFMAGSNNQRRPRPRGRGLRRRGPLDPPDDSDSDTEEPRRIIGVVVPRRERPAGSSTNTRISNEENRRLHAAILQILHHSEQLSYEGRRALEEVLWQGGMTYEGVSEETIDLIRAQAREGRGRSNSLGSDAGAEGAEGASGHTFVLADRTLTPSPESEPAESEWVRQYGPLGEDMTWEGVRHCVGERLFAELGWMGEFRTE</sequence>
<dbReference type="OrthoDB" id="3647944at2759"/>
<feature type="compositionally biased region" description="Low complexity" evidence="1">
    <location>
        <begin position="203"/>
        <end position="214"/>
    </location>
</feature>